<dbReference type="PANTHER" id="PTHR31339:SF9">
    <property type="entry name" value="PLASMIN AND FIBRONECTIN-BINDING PROTEIN A"/>
    <property type="match status" value="1"/>
</dbReference>
<dbReference type="PANTHER" id="PTHR31339">
    <property type="entry name" value="PECTIN LYASE-RELATED"/>
    <property type="match status" value="1"/>
</dbReference>
<name>A0A191XSW9_9NEOP</name>
<dbReference type="GO" id="GO:0004650">
    <property type="term" value="F:polygalacturonase activity"/>
    <property type="evidence" value="ECO:0007669"/>
    <property type="project" value="InterPro"/>
</dbReference>
<keyword evidence="5" id="KW-0732">Signal</keyword>
<dbReference type="InterPro" id="IPR051801">
    <property type="entry name" value="GH28_Enzymes"/>
</dbReference>
<dbReference type="EMBL" id="KT921905">
    <property type="protein sequence ID" value="ANJ43578.1"/>
    <property type="molecule type" value="mRNA"/>
</dbReference>
<evidence type="ECO:0000256" key="5">
    <source>
        <dbReference type="SAM" id="SignalP"/>
    </source>
</evidence>
<feature type="signal peptide" evidence="5">
    <location>
        <begin position="1"/>
        <end position="23"/>
    </location>
</feature>
<feature type="chain" id="PRO_5008249558" evidence="5">
    <location>
        <begin position="24"/>
        <end position="410"/>
    </location>
</feature>
<dbReference type="SMART" id="SM00710">
    <property type="entry name" value="PbH1"/>
    <property type="match status" value="3"/>
</dbReference>
<dbReference type="GO" id="GO:0005975">
    <property type="term" value="P:carbohydrate metabolic process"/>
    <property type="evidence" value="ECO:0007669"/>
    <property type="project" value="InterPro"/>
</dbReference>
<reference evidence="6" key="1">
    <citation type="journal article" date="2016" name="Sci. Rep.">
        <title>Horizontal Gene Transfer of Pectinases from Bacteria Preceded the Diversification of Stick and Leaf Insects.</title>
        <authorList>
            <person name="Shelomi M."/>
            <person name="Danchin E.G."/>
            <person name="Heckel D."/>
            <person name="Wipfler B."/>
            <person name="Bradler S."/>
            <person name="Zhou X."/>
            <person name="Pauchet Y."/>
        </authorList>
    </citation>
    <scope>NUCLEOTIDE SEQUENCE</scope>
    <source>
        <strain evidence="6">AAS12-1</strain>
        <tissue evidence="6">Midgut</tissue>
    </source>
</reference>
<protein>
    <submittedName>
        <fullName evidence="6">Glycoside hydrolase family 28</fullName>
    </submittedName>
</protein>
<evidence type="ECO:0000256" key="2">
    <source>
        <dbReference type="ARBA" id="ARBA00022801"/>
    </source>
</evidence>
<dbReference type="InterPro" id="IPR012334">
    <property type="entry name" value="Pectin_lyas_fold"/>
</dbReference>
<evidence type="ECO:0000256" key="4">
    <source>
        <dbReference type="RuleBase" id="RU361169"/>
    </source>
</evidence>
<dbReference type="SUPFAM" id="SSF51126">
    <property type="entry name" value="Pectin lyase-like"/>
    <property type="match status" value="1"/>
</dbReference>
<dbReference type="Pfam" id="PF00295">
    <property type="entry name" value="Glyco_hydro_28"/>
    <property type="match status" value="1"/>
</dbReference>
<dbReference type="InterPro" id="IPR006626">
    <property type="entry name" value="PbH1"/>
</dbReference>
<evidence type="ECO:0000256" key="1">
    <source>
        <dbReference type="ARBA" id="ARBA00008834"/>
    </source>
</evidence>
<keyword evidence="3 4" id="KW-0326">Glycosidase</keyword>
<dbReference type="AlphaFoldDB" id="A0A191XSW9"/>
<dbReference type="InterPro" id="IPR011050">
    <property type="entry name" value="Pectin_lyase_fold/virulence"/>
</dbReference>
<keyword evidence="2 4" id="KW-0378">Hydrolase</keyword>
<evidence type="ECO:0000256" key="3">
    <source>
        <dbReference type="ARBA" id="ARBA00023295"/>
    </source>
</evidence>
<accession>A0A191XSW9</accession>
<proteinExistence type="evidence at transcript level"/>
<evidence type="ECO:0000313" key="6">
    <source>
        <dbReference type="EMBL" id="ANJ43578.1"/>
    </source>
</evidence>
<comment type="similarity">
    <text evidence="1 4">Belongs to the glycosyl hydrolase 28 family.</text>
</comment>
<dbReference type="InterPro" id="IPR000743">
    <property type="entry name" value="Glyco_hydro_28"/>
</dbReference>
<sequence length="410" mass="43222">MQRLSLSLLVTFTILAFIQVATARDLRQVTEPKTPPTCTSLRGDGKLVTEEIQKALNSCGKGKAVALSSGNFVSGPLTIPSGVSLVIDKGVTLTASNDAALYNKENKICGTINVQYYGCKSLITIDGNTGGGVYGQGMIDGQGDKKIAGKDVTWWQLTNQAKAEKKSQNNPVLISVTNSVDITLHQFTLKNGPYFHIGSSNVNGFTVWGITIDTPSTTGNTDGIDTSGSQNVTIANCNINTGDDNIAIASYNAPTRYISVLNNHFGHGSSMGIGSGTVHGVSDVTVSGLTLINSRFGLYIKSNTQTGGLVNNIVYENICITNSPKPITLDVYRSKSGHSTPQFTNIVLNNVRAVTRGTVVVRGISSSHPGQVTIKDVHLTKGSKVEVSNAKVTGTWAEDASGTCGYAGNK</sequence>
<dbReference type="Gene3D" id="2.160.20.10">
    <property type="entry name" value="Single-stranded right-handed beta-helix, Pectin lyase-like"/>
    <property type="match status" value="1"/>
</dbReference>
<organism evidence="6">
    <name type="scientific">Aretaon asperrimus</name>
    <name type="common">thorny stick insect</name>
    <dbReference type="NCBI Taxonomy" id="173775"/>
    <lineage>
        <taxon>Eukaryota</taxon>
        <taxon>Metazoa</taxon>
        <taxon>Ecdysozoa</taxon>
        <taxon>Arthropoda</taxon>
        <taxon>Hexapoda</taxon>
        <taxon>Insecta</taxon>
        <taxon>Pterygota</taxon>
        <taxon>Neoptera</taxon>
        <taxon>Polyneoptera</taxon>
        <taxon>Phasmatodea</taxon>
        <taxon>Verophasmatodea</taxon>
        <taxon>Areolatae</taxon>
        <taxon>Bacilloidea</taxon>
        <taxon>Heteropterygidae</taxon>
        <taxon>Obriminae</taxon>
        <taxon>Obrimini</taxon>
        <taxon>Aretaon</taxon>
    </lineage>
</organism>